<keyword evidence="2" id="KW-1185">Reference proteome</keyword>
<name>A0A4C1ZQT2_EUMVA</name>
<protein>
    <recommendedName>
        <fullName evidence="3">(+)RNA virus helicase C-terminal domain-containing protein</fullName>
    </recommendedName>
</protein>
<evidence type="ECO:0000313" key="2">
    <source>
        <dbReference type="Proteomes" id="UP000299102"/>
    </source>
</evidence>
<evidence type="ECO:0000313" key="1">
    <source>
        <dbReference type="EMBL" id="GBP89299.1"/>
    </source>
</evidence>
<dbReference type="Proteomes" id="UP000299102">
    <property type="component" value="Unassembled WGS sequence"/>
</dbReference>
<accession>A0A4C1ZQT2</accession>
<dbReference type="EMBL" id="BGZK01001990">
    <property type="protein sequence ID" value="GBP89299.1"/>
    <property type="molecule type" value="Genomic_DNA"/>
</dbReference>
<dbReference type="AlphaFoldDB" id="A0A4C1ZQT2"/>
<sequence>MNHFGAIVMVLAGAKEVFLIGDVKQLPFVDILNLFAMECTLSNLVATVTKELLCTYRNPMDVAYAINERLTSKGTIIVRTMTKQKLHDRILHAVVAITHHTIKYVYYTDDNEHAVGRFIKRAMAGSENKIKENKAKIAIWNRDKALIDILMKR</sequence>
<proteinExistence type="predicted"/>
<comment type="caution">
    <text evidence="1">The sequence shown here is derived from an EMBL/GenBank/DDBJ whole genome shotgun (WGS) entry which is preliminary data.</text>
</comment>
<evidence type="ECO:0008006" key="3">
    <source>
        <dbReference type="Google" id="ProtNLM"/>
    </source>
</evidence>
<gene>
    <name evidence="1" type="ORF">EVAR_65282_1</name>
</gene>
<dbReference type="OrthoDB" id="9995375at2759"/>
<organism evidence="1 2">
    <name type="scientific">Eumeta variegata</name>
    <name type="common">Bagworm moth</name>
    <name type="synonym">Eumeta japonica</name>
    <dbReference type="NCBI Taxonomy" id="151549"/>
    <lineage>
        <taxon>Eukaryota</taxon>
        <taxon>Metazoa</taxon>
        <taxon>Ecdysozoa</taxon>
        <taxon>Arthropoda</taxon>
        <taxon>Hexapoda</taxon>
        <taxon>Insecta</taxon>
        <taxon>Pterygota</taxon>
        <taxon>Neoptera</taxon>
        <taxon>Endopterygota</taxon>
        <taxon>Lepidoptera</taxon>
        <taxon>Glossata</taxon>
        <taxon>Ditrysia</taxon>
        <taxon>Tineoidea</taxon>
        <taxon>Psychidae</taxon>
        <taxon>Oiketicinae</taxon>
        <taxon>Eumeta</taxon>
    </lineage>
</organism>
<reference evidence="1 2" key="1">
    <citation type="journal article" date="2019" name="Commun. Biol.">
        <title>The bagworm genome reveals a unique fibroin gene that provides high tensile strength.</title>
        <authorList>
            <person name="Kono N."/>
            <person name="Nakamura H."/>
            <person name="Ohtoshi R."/>
            <person name="Tomita M."/>
            <person name="Numata K."/>
            <person name="Arakawa K."/>
        </authorList>
    </citation>
    <scope>NUCLEOTIDE SEQUENCE [LARGE SCALE GENOMIC DNA]</scope>
</reference>